<protein>
    <submittedName>
        <fullName evidence="1">Uncharacterized protein</fullName>
    </submittedName>
</protein>
<proteinExistence type="predicted"/>
<sequence length="123" mass="13806">MKMDYRRTTSGWIEFCGAINQGFFSGNIGSTFEFQEEGRIKVREALTPQTMQLALQRVLPFPCRNQYTVVILMPKSSCWASMKSLLSWNSSGISRDAKILAGMAGALVLAVSLWRYSRSALRS</sequence>
<accession>A0A0A9CSL1</accession>
<evidence type="ECO:0000313" key="1">
    <source>
        <dbReference type="EMBL" id="JAD78561.1"/>
    </source>
</evidence>
<dbReference type="AlphaFoldDB" id="A0A0A9CSL1"/>
<reference evidence="1" key="2">
    <citation type="journal article" date="2015" name="Data Brief">
        <title>Shoot transcriptome of the giant reed, Arundo donax.</title>
        <authorList>
            <person name="Barrero R.A."/>
            <person name="Guerrero F.D."/>
            <person name="Moolhuijzen P."/>
            <person name="Goolsby J.A."/>
            <person name="Tidwell J."/>
            <person name="Bellgard S.E."/>
            <person name="Bellgard M.I."/>
        </authorList>
    </citation>
    <scope>NUCLEOTIDE SEQUENCE</scope>
    <source>
        <tissue evidence="1">Shoot tissue taken approximately 20 cm above the soil surface</tissue>
    </source>
</reference>
<organism evidence="1">
    <name type="scientific">Arundo donax</name>
    <name type="common">Giant reed</name>
    <name type="synonym">Donax arundinaceus</name>
    <dbReference type="NCBI Taxonomy" id="35708"/>
    <lineage>
        <taxon>Eukaryota</taxon>
        <taxon>Viridiplantae</taxon>
        <taxon>Streptophyta</taxon>
        <taxon>Embryophyta</taxon>
        <taxon>Tracheophyta</taxon>
        <taxon>Spermatophyta</taxon>
        <taxon>Magnoliopsida</taxon>
        <taxon>Liliopsida</taxon>
        <taxon>Poales</taxon>
        <taxon>Poaceae</taxon>
        <taxon>PACMAD clade</taxon>
        <taxon>Arundinoideae</taxon>
        <taxon>Arundineae</taxon>
        <taxon>Arundo</taxon>
    </lineage>
</organism>
<dbReference type="EMBL" id="GBRH01219334">
    <property type="protein sequence ID" value="JAD78561.1"/>
    <property type="molecule type" value="Transcribed_RNA"/>
</dbReference>
<reference evidence="1" key="1">
    <citation type="submission" date="2014-09" db="EMBL/GenBank/DDBJ databases">
        <authorList>
            <person name="Magalhaes I.L.F."/>
            <person name="Oliveira U."/>
            <person name="Santos F.R."/>
            <person name="Vidigal T.H.D.A."/>
            <person name="Brescovit A.D."/>
            <person name="Santos A.J."/>
        </authorList>
    </citation>
    <scope>NUCLEOTIDE SEQUENCE</scope>
    <source>
        <tissue evidence="1">Shoot tissue taken approximately 20 cm above the soil surface</tissue>
    </source>
</reference>
<name>A0A0A9CSL1_ARUDO</name>